<organism evidence="5 6">
    <name type="scientific">Palleronia abyssalis</name>
    <dbReference type="NCBI Taxonomy" id="1501240"/>
    <lineage>
        <taxon>Bacteria</taxon>
        <taxon>Pseudomonadati</taxon>
        <taxon>Pseudomonadota</taxon>
        <taxon>Alphaproteobacteria</taxon>
        <taxon>Rhodobacterales</taxon>
        <taxon>Roseobacteraceae</taxon>
        <taxon>Palleronia</taxon>
    </lineage>
</organism>
<keyword evidence="1" id="KW-0805">Transcription regulation</keyword>
<dbReference type="SMART" id="SM00345">
    <property type="entry name" value="HTH_GNTR"/>
    <property type="match status" value="1"/>
</dbReference>
<accession>A0A2R8BWN5</accession>
<evidence type="ECO:0000313" key="5">
    <source>
        <dbReference type="EMBL" id="SPJ24577.1"/>
    </source>
</evidence>
<dbReference type="Gene3D" id="1.20.120.530">
    <property type="entry name" value="GntR ligand-binding domain-like"/>
    <property type="match status" value="1"/>
</dbReference>
<evidence type="ECO:0000256" key="1">
    <source>
        <dbReference type="ARBA" id="ARBA00023015"/>
    </source>
</evidence>
<keyword evidence="3" id="KW-0804">Transcription</keyword>
<proteinExistence type="predicted"/>
<dbReference type="GO" id="GO:0003677">
    <property type="term" value="F:DNA binding"/>
    <property type="evidence" value="ECO:0007669"/>
    <property type="project" value="UniProtKB-KW"/>
</dbReference>
<dbReference type="InterPro" id="IPR036390">
    <property type="entry name" value="WH_DNA-bd_sf"/>
</dbReference>
<name>A0A2R8BWN5_9RHOB</name>
<dbReference type="InterPro" id="IPR000524">
    <property type="entry name" value="Tscrpt_reg_HTH_GntR"/>
</dbReference>
<evidence type="ECO:0000256" key="2">
    <source>
        <dbReference type="ARBA" id="ARBA00023125"/>
    </source>
</evidence>
<dbReference type="PROSITE" id="PS50949">
    <property type="entry name" value="HTH_GNTR"/>
    <property type="match status" value="1"/>
</dbReference>
<evidence type="ECO:0000313" key="6">
    <source>
        <dbReference type="Proteomes" id="UP000244912"/>
    </source>
</evidence>
<dbReference type="GO" id="GO:0003700">
    <property type="term" value="F:DNA-binding transcription factor activity"/>
    <property type="evidence" value="ECO:0007669"/>
    <property type="project" value="InterPro"/>
</dbReference>
<keyword evidence="2" id="KW-0238">DNA-binding</keyword>
<dbReference type="Pfam" id="PF07729">
    <property type="entry name" value="FCD"/>
    <property type="match status" value="1"/>
</dbReference>
<dbReference type="Gene3D" id="1.10.10.10">
    <property type="entry name" value="Winged helix-like DNA-binding domain superfamily/Winged helix DNA-binding domain"/>
    <property type="match status" value="1"/>
</dbReference>
<dbReference type="InterPro" id="IPR036388">
    <property type="entry name" value="WH-like_DNA-bd_sf"/>
</dbReference>
<dbReference type="SMART" id="SM00895">
    <property type="entry name" value="FCD"/>
    <property type="match status" value="1"/>
</dbReference>
<keyword evidence="6" id="KW-1185">Reference proteome</keyword>
<dbReference type="Pfam" id="PF00392">
    <property type="entry name" value="GntR"/>
    <property type="match status" value="1"/>
</dbReference>
<dbReference type="AlphaFoldDB" id="A0A2R8BWN5"/>
<sequence>MEKNTAIPEANLFERVTRDRPRNFDASSFDRALLILQRVLMERYDRPSLVTKIACETGAEIIEGLRAPGDELNSVDLATRFKTSRTPIRDALMLLEKEGLIDMLPRRRARVATPPIEEIGEIYRVRAALFETVASDVVSRATEDDIALLAGLIDAMADAERRMALPDYVWANVEFYTALSNIGRNRTAARLIDSLLLRTLPHRRLSLSLPGRMARSLKTHAQILDAVTQRDETLARALIRSNHLSALEALQKAAAEGH</sequence>
<evidence type="ECO:0000256" key="3">
    <source>
        <dbReference type="ARBA" id="ARBA00023163"/>
    </source>
</evidence>
<protein>
    <submittedName>
        <fullName evidence="5">HTH-type transcriptional repressor RspR</fullName>
    </submittedName>
</protein>
<dbReference type="EMBL" id="ONZF01000004">
    <property type="protein sequence ID" value="SPJ24577.1"/>
    <property type="molecule type" value="Genomic_DNA"/>
</dbReference>
<dbReference type="OrthoDB" id="9028214at2"/>
<dbReference type="PANTHER" id="PTHR43537">
    <property type="entry name" value="TRANSCRIPTIONAL REGULATOR, GNTR FAMILY"/>
    <property type="match status" value="1"/>
</dbReference>
<dbReference type="SUPFAM" id="SSF46785">
    <property type="entry name" value="Winged helix' DNA-binding domain"/>
    <property type="match status" value="1"/>
</dbReference>
<gene>
    <name evidence="5" type="primary">rspR_3</name>
    <name evidence="5" type="ORF">PAA8504_02411</name>
</gene>
<dbReference type="RefSeq" id="WP_108894383.1">
    <property type="nucleotide sequence ID" value="NZ_ONZF01000004.1"/>
</dbReference>
<dbReference type="InterPro" id="IPR008920">
    <property type="entry name" value="TF_FadR/GntR_C"/>
</dbReference>
<dbReference type="Proteomes" id="UP000244912">
    <property type="component" value="Unassembled WGS sequence"/>
</dbReference>
<dbReference type="InterPro" id="IPR011711">
    <property type="entry name" value="GntR_C"/>
</dbReference>
<feature type="domain" description="HTH gntR-type" evidence="4">
    <location>
        <begin position="47"/>
        <end position="114"/>
    </location>
</feature>
<reference evidence="5 6" key="1">
    <citation type="submission" date="2018-03" db="EMBL/GenBank/DDBJ databases">
        <authorList>
            <person name="Keele B.F."/>
        </authorList>
    </citation>
    <scope>NUCLEOTIDE SEQUENCE [LARGE SCALE GENOMIC DNA]</scope>
    <source>
        <strain evidence="5 6">CECT 8504</strain>
    </source>
</reference>
<dbReference type="PANTHER" id="PTHR43537:SF5">
    <property type="entry name" value="UXU OPERON TRANSCRIPTIONAL REGULATOR"/>
    <property type="match status" value="1"/>
</dbReference>
<dbReference type="SUPFAM" id="SSF48008">
    <property type="entry name" value="GntR ligand-binding domain-like"/>
    <property type="match status" value="1"/>
</dbReference>
<evidence type="ECO:0000259" key="4">
    <source>
        <dbReference type="PROSITE" id="PS50949"/>
    </source>
</evidence>